<dbReference type="InterPro" id="IPR016163">
    <property type="entry name" value="Ald_DH_C"/>
</dbReference>
<feature type="domain" description="Aldehyde dehydrogenase" evidence="7">
    <location>
        <begin position="70"/>
        <end position="532"/>
    </location>
</feature>
<dbReference type="InterPro" id="IPR015590">
    <property type="entry name" value="Aldehyde_DH_dom"/>
</dbReference>
<dbReference type="InterPro" id="IPR016161">
    <property type="entry name" value="Ald_DH/histidinol_DH"/>
</dbReference>
<comment type="caution">
    <text evidence="8">The sequence shown here is derived from an EMBL/GenBank/DDBJ whole genome shotgun (WGS) entry which is preliminary data.</text>
</comment>
<dbReference type="Proteomes" id="UP000006241">
    <property type="component" value="Unassembled WGS sequence"/>
</dbReference>
<reference evidence="8 9" key="1">
    <citation type="submission" date="2009-01" db="EMBL/GenBank/DDBJ databases">
        <authorList>
            <person name="Qin X."/>
            <person name="Bachman B."/>
            <person name="Battles P."/>
            <person name="Bell A."/>
            <person name="Bess C."/>
            <person name="Bickham C."/>
            <person name="Chaboub L."/>
            <person name="Chen D."/>
            <person name="Coyle M."/>
            <person name="Deiros D.R."/>
            <person name="Dinh H."/>
            <person name="Forbes L."/>
            <person name="Fowler G."/>
            <person name="Francisco L."/>
            <person name="Fu Q."/>
            <person name="Gubbala S."/>
            <person name="Hale W."/>
            <person name="Han Y."/>
            <person name="Hemphill L."/>
            <person name="Highlander S.K."/>
            <person name="Hirani K."/>
            <person name="Hogues M."/>
            <person name="Jackson L."/>
            <person name="Jakkamsetti A."/>
            <person name="Javaid M."/>
            <person name="Jiang H."/>
            <person name="Korchina V."/>
            <person name="Kovar C."/>
            <person name="Lara F."/>
            <person name="Lee S."/>
            <person name="Mata R."/>
            <person name="Mathew T."/>
            <person name="Moen C."/>
            <person name="Morales K."/>
            <person name="Munidasa M."/>
            <person name="Nazareth L."/>
            <person name="Ngo R."/>
            <person name="Nguyen L."/>
            <person name="Okwuonu G."/>
            <person name="Ongeri F."/>
            <person name="Patil S."/>
            <person name="Petrosino J."/>
            <person name="Pham C."/>
            <person name="Pham P."/>
            <person name="Pu L.-L."/>
            <person name="Puazo M."/>
            <person name="Raj R."/>
            <person name="Reid J."/>
            <person name="Rouhana J."/>
            <person name="Saada N."/>
            <person name="Shang Y."/>
            <person name="Simmons D."/>
            <person name="Thornton R."/>
            <person name="Warren J."/>
            <person name="Weissenberger G."/>
            <person name="Zhang J."/>
            <person name="Zhang L."/>
            <person name="Zhou C."/>
            <person name="Zhu D."/>
            <person name="Muzny D."/>
            <person name="Worley K."/>
            <person name="Gibbs R."/>
        </authorList>
    </citation>
    <scope>NUCLEOTIDE SEQUENCE [LARGE SCALE GENOMIC DNA]</scope>
    <source>
        <strain evidence="8 9">ATCC 33300</strain>
    </source>
</reference>
<organism evidence="8 9">
    <name type="scientific">Sphingobacterium spiritivorum ATCC 33300</name>
    <dbReference type="NCBI Taxonomy" id="525372"/>
    <lineage>
        <taxon>Bacteria</taxon>
        <taxon>Pseudomonadati</taxon>
        <taxon>Bacteroidota</taxon>
        <taxon>Sphingobacteriia</taxon>
        <taxon>Sphingobacteriales</taxon>
        <taxon>Sphingobacteriaceae</taxon>
        <taxon>Sphingobacterium</taxon>
    </lineage>
</organism>
<dbReference type="InterPro" id="IPR016162">
    <property type="entry name" value="Ald_DH_N"/>
</dbReference>
<dbReference type="SUPFAM" id="SSF53720">
    <property type="entry name" value="ALDH-like"/>
    <property type="match status" value="1"/>
</dbReference>
<evidence type="ECO:0000256" key="5">
    <source>
        <dbReference type="PROSITE-ProRule" id="PRU10007"/>
    </source>
</evidence>
<comment type="similarity">
    <text evidence="6">Belongs to the aldehyde dehydrogenase family.</text>
</comment>
<evidence type="ECO:0000313" key="8">
    <source>
        <dbReference type="EMBL" id="EEI93714.1"/>
    </source>
</evidence>
<dbReference type="AlphaFoldDB" id="C2FTN2"/>
<name>C2FTN2_SPHSI</name>
<sequence length="551" mass="59624">MNIKLKIGNIRTSLETNIIHEIIINSENNSLILKNKRITIISMIKKELDLLGIKSENPGTSTGTKWFAKGDKITSFSPVDGKEIAAVISTTRKEYDKVIETAQKAALAWKDIPAPKRGEIVRQLGEQLRILKPTLGKLVSYEMGKSYQEGMGEVQEMIDICDFAVGLSRQLYGNTIHSERPGHRMYDQYHPLGIVGIITAFNFPVAVWAWNAALALVCGDVVLWKPSEKTPICAIACQHIIADILKKNNLPEGISSVVSGDAEIGKWISADKRVALVSATGSTRMGKAVAVTVAERLGKSLLELGGNNAIIVTPNADLKMTIIGAVFGAVGTAGQRCTSTRRLIIHEDIYKKVKDALIAAYKQIKIGDPLDVKNHMGPLIDTQAVDMYTEAIAKVKEEGGKILVEGAVLSGKGYESGCYVKPVIAEVENHFDIVQSETFAPILYLIKYSGDVENAIGLQNDVAQGLSSAIMTSNLREAELFLSNKGSDCGIANVNIGTSGAEIGGAFGGEKETGGGRESGSDAWKLYMRRQTNTINYTTELPLAQGIKFDL</sequence>
<dbReference type="GO" id="GO:0004029">
    <property type="term" value="F:aldehyde dehydrogenase (NAD+) activity"/>
    <property type="evidence" value="ECO:0007669"/>
    <property type="project" value="UniProtKB-EC"/>
</dbReference>
<dbReference type="PROSITE" id="PS00687">
    <property type="entry name" value="ALDEHYDE_DEHYDR_GLU"/>
    <property type="match status" value="1"/>
</dbReference>
<keyword evidence="2 6" id="KW-0560">Oxidoreductase</keyword>
<evidence type="ECO:0000256" key="1">
    <source>
        <dbReference type="ARBA" id="ARBA00011881"/>
    </source>
</evidence>
<evidence type="ECO:0000256" key="3">
    <source>
        <dbReference type="ARBA" id="ARBA00023027"/>
    </source>
</evidence>
<dbReference type="EC" id="1.2.1.3" evidence="4"/>
<evidence type="ECO:0000313" key="9">
    <source>
        <dbReference type="Proteomes" id="UP000006241"/>
    </source>
</evidence>
<evidence type="ECO:0000256" key="6">
    <source>
        <dbReference type="RuleBase" id="RU003345"/>
    </source>
</evidence>
<evidence type="ECO:0000256" key="2">
    <source>
        <dbReference type="ARBA" id="ARBA00023002"/>
    </source>
</evidence>
<dbReference type="Gene3D" id="3.40.605.10">
    <property type="entry name" value="Aldehyde Dehydrogenase, Chain A, domain 1"/>
    <property type="match status" value="1"/>
</dbReference>
<dbReference type="EMBL" id="ACHB01000014">
    <property type="protein sequence ID" value="EEI93714.1"/>
    <property type="molecule type" value="Genomic_DNA"/>
</dbReference>
<dbReference type="Gene3D" id="3.40.309.10">
    <property type="entry name" value="Aldehyde Dehydrogenase, Chain A, domain 2"/>
    <property type="match status" value="1"/>
</dbReference>
<dbReference type="Pfam" id="PF00171">
    <property type="entry name" value="Aldedh"/>
    <property type="match status" value="1"/>
</dbReference>
<dbReference type="PANTHER" id="PTHR43521">
    <property type="entry name" value="ALPHA-AMINOADIPIC SEMIALDEHYDE DEHYDROGENASE"/>
    <property type="match status" value="1"/>
</dbReference>
<dbReference type="PANTHER" id="PTHR43521:SF1">
    <property type="entry name" value="ALPHA-AMINOADIPIC SEMIALDEHYDE DEHYDROGENASE"/>
    <property type="match status" value="1"/>
</dbReference>
<dbReference type="InterPro" id="IPR029510">
    <property type="entry name" value="Ald_DH_CS_GLU"/>
</dbReference>
<dbReference type="HOGENOM" id="CLU_005391_1_2_10"/>
<dbReference type="CDD" id="cd07130">
    <property type="entry name" value="ALDH_F7_AASADH"/>
    <property type="match status" value="1"/>
</dbReference>
<accession>C2FTN2</accession>
<protein>
    <recommendedName>
        <fullName evidence="4">aldehyde dehydrogenase (NAD(+))</fullName>
        <ecNumber evidence="4">1.2.1.3</ecNumber>
    </recommendedName>
</protein>
<proteinExistence type="inferred from homology"/>
<keyword evidence="3" id="KW-0520">NAD</keyword>
<gene>
    <name evidence="8" type="primary">alh-9</name>
    <name evidence="8" type="ORF">HMPREF0765_0688</name>
</gene>
<evidence type="ECO:0000256" key="4">
    <source>
        <dbReference type="ARBA" id="ARBA00024226"/>
    </source>
</evidence>
<dbReference type="InterPro" id="IPR044638">
    <property type="entry name" value="ALDH7A1-like"/>
</dbReference>
<feature type="active site" evidence="5">
    <location>
        <position position="303"/>
    </location>
</feature>
<comment type="subunit">
    <text evidence="1">Homotetramer.</text>
</comment>
<evidence type="ECO:0000259" key="7">
    <source>
        <dbReference type="Pfam" id="PF00171"/>
    </source>
</evidence>